<keyword evidence="9" id="KW-0378">Hydrolase</keyword>
<dbReference type="InterPro" id="IPR041869">
    <property type="entry name" value="MPP_ADPRM"/>
</dbReference>
<dbReference type="Proteomes" id="UP001162483">
    <property type="component" value="Unassembled WGS sequence"/>
</dbReference>
<keyword evidence="8" id="KW-0479">Metal-binding</keyword>
<evidence type="ECO:0000256" key="4">
    <source>
        <dbReference type="ARBA" id="ARBA00012443"/>
    </source>
</evidence>
<dbReference type="SUPFAM" id="SSF56300">
    <property type="entry name" value="Metallo-dependent phosphatases"/>
    <property type="match status" value="1"/>
</dbReference>
<dbReference type="InterPro" id="IPR029052">
    <property type="entry name" value="Metallo-depent_PP-like"/>
</dbReference>
<dbReference type="PANTHER" id="PTHR16509">
    <property type="match status" value="1"/>
</dbReference>
<evidence type="ECO:0000256" key="6">
    <source>
        <dbReference type="ARBA" id="ARBA00012529"/>
    </source>
</evidence>
<dbReference type="PANTHER" id="PTHR16509:SF9">
    <property type="entry name" value="MANGANESE-DEPENDENT ADP-RIBOSE_CDP-ALCOHOL DIPHOSPHATASE"/>
    <property type="match status" value="1"/>
</dbReference>
<comment type="caution">
    <text evidence="18">The sequence shown here is derived from an EMBL/GenBank/DDBJ whole genome shotgun (WGS) entry which is preliminary data.</text>
</comment>
<evidence type="ECO:0000313" key="18">
    <source>
        <dbReference type="EMBL" id="CAI9557083.1"/>
    </source>
</evidence>
<dbReference type="CDD" id="cd07396">
    <property type="entry name" value="MPP_Nbla03831"/>
    <property type="match status" value="1"/>
</dbReference>
<dbReference type="EC" id="3.6.1.53" evidence="6"/>
<comment type="subunit">
    <text evidence="3">Monomer.</text>
</comment>
<comment type="similarity">
    <text evidence="2">Belongs to the ADPRibase-Mn family.</text>
</comment>
<evidence type="ECO:0000256" key="8">
    <source>
        <dbReference type="ARBA" id="ARBA00022723"/>
    </source>
</evidence>
<accession>A0ABN9CAT2</accession>
<evidence type="ECO:0000256" key="5">
    <source>
        <dbReference type="ARBA" id="ARBA00012453"/>
    </source>
</evidence>
<evidence type="ECO:0000313" key="19">
    <source>
        <dbReference type="Proteomes" id="UP001162483"/>
    </source>
</evidence>
<evidence type="ECO:0000256" key="12">
    <source>
        <dbReference type="ARBA" id="ARBA00032579"/>
    </source>
</evidence>
<dbReference type="EC" id="3.6.1.16" evidence="4"/>
<name>A0ABN9CAT2_9NEOB</name>
<organism evidence="18 19">
    <name type="scientific">Staurois parvus</name>
    <dbReference type="NCBI Taxonomy" id="386267"/>
    <lineage>
        <taxon>Eukaryota</taxon>
        <taxon>Metazoa</taxon>
        <taxon>Chordata</taxon>
        <taxon>Craniata</taxon>
        <taxon>Vertebrata</taxon>
        <taxon>Euteleostomi</taxon>
        <taxon>Amphibia</taxon>
        <taxon>Batrachia</taxon>
        <taxon>Anura</taxon>
        <taxon>Neobatrachia</taxon>
        <taxon>Ranoidea</taxon>
        <taxon>Ranidae</taxon>
        <taxon>Staurois</taxon>
    </lineage>
</organism>
<evidence type="ECO:0000256" key="7">
    <source>
        <dbReference type="ARBA" id="ARBA00016378"/>
    </source>
</evidence>
<evidence type="ECO:0000256" key="1">
    <source>
        <dbReference type="ARBA" id="ARBA00001946"/>
    </source>
</evidence>
<evidence type="ECO:0000256" key="11">
    <source>
        <dbReference type="ARBA" id="ARBA00030848"/>
    </source>
</evidence>
<dbReference type="EMBL" id="CATNWA010008894">
    <property type="protein sequence ID" value="CAI9557083.1"/>
    <property type="molecule type" value="Genomic_DNA"/>
</dbReference>
<evidence type="ECO:0000256" key="3">
    <source>
        <dbReference type="ARBA" id="ARBA00011245"/>
    </source>
</evidence>
<comment type="catalytic activity">
    <reaction evidence="15">
        <text>ADP-D-ribose + H2O = D-ribose 5-phosphate + AMP + 2 H(+)</text>
        <dbReference type="Rhea" id="RHEA:10412"/>
        <dbReference type="ChEBI" id="CHEBI:15377"/>
        <dbReference type="ChEBI" id="CHEBI:15378"/>
        <dbReference type="ChEBI" id="CHEBI:57967"/>
        <dbReference type="ChEBI" id="CHEBI:78346"/>
        <dbReference type="ChEBI" id="CHEBI:456215"/>
        <dbReference type="EC" id="3.6.1.53"/>
    </reaction>
</comment>
<evidence type="ECO:0000256" key="15">
    <source>
        <dbReference type="ARBA" id="ARBA00047894"/>
    </source>
</evidence>
<evidence type="ECO:0000256" key="13">
    <source>
        <dbReference type="ARBA" id="ARBA00047486"/>
    </source>
</evidence>
<dbReference type="InterPro" id="IPR004843">
    <property type="entry name" value="Calcineurin-like_PHP"/>
</dbReference>
<reference evidence="18" key="1">
    <citation type="submission" date="2023-05" db="EMBL/GenBank/DDBJ databases">
        <authorList>
            <person name="Stuckert A."/>
        </authorList>
    </citation>
    <scope>NUCLEOTIDE SEQUENCE</scope>
</reference>
<evidence type="ECO:0000256" key="9">
    <source>
        <dbReference type="ARBA" id="ARBA00022801"/>
    </source>
</evidence>
<evidence type="ECO:0000256" key="10">
    <source>
        <dbReference type="ARBA" id="ARBA00022833"/>
    </source>
</evidence>
<evidence type="ECO:0000256" key="14">
    <source>
        <dbReference type="ARBA" id="ARBA00047636"/>
    </source>
</evidence>
<keyword evidence="19" id="KW-1185">Reference proteome</keyword>
<dbReference type="EC" id="3.6.1.13" evidence="5"/>
<dbReference type="Gene3D" id="3.60.21.10">
    <property type="match status" value="1"/>
</dbReference>
<evidence type="ECO:0000256" key="16">
    <source>
        <dbReference type="ARBA" id="ARBA00049546"/>
    </source>
</evidence>
<comment type="cofactor">
    <cofactor evidence="1">
        <name>Mg(2+)</name>
        <dbReference type="ChEBI" id="CHEBI:18420"/>
    </cofactor>
</comment>
<keyword evidence="10" id="KW-0862">Zinc</keyword>
<comment type="catalytic activity">
    <reaction evidence="16">
        <text>ADP-D-ribose + H2O = D-ribose 5-phosphate + AMP + 2 H(+)</text>
        <dbReference type="Rhea" id="RHEA:10412"/>
        <dbReference type="ChEBI" id="CHEBI:15377"/>
        <dbReference type="ChEBI" id="CHEBI:15378"/>
        <dbReference type="ChEBI" id="CHEBI:57967"/>
        <dbReference type="ChEBI" id="CHEBI:78346"/>
        <dbReference type="ChEBI" id="CHEBI:456215"/>
        <dbReference type="EC" id="3.6.1.13"/>
    </reaction>
</comment>
<gene>
    <name evidence="18" type="ORF">SPARVUS_LOCUS4635789</name>
</gene>
<proteinExistence type="inferred from homology"/>
<feature type="domain" description="Calcineurin-like phosphoesterase" evidence="17">
    <location>
        <begin position="10"/>
        <end position="273"/>
    </location>
</feature>
<dbReference type="Pfam" id="PF00149">
    <property type="entry name" value="Metallophos"/>
    <property type="match status" value="1"/>
</dbReference>
<protein>
    <recommendedName>
        <fullName evidence="7">Manganese-dependent ADP-ribose/CDP-alcohol diphosphatase</fullName>
        <ecNumber evidence="5">3.6.1.13</ecNumber>
        <ecNumber evidence="4">3.6.1.16</ecNumber>
        <ecNumber evidence="6">3.6.1.53</ecNumber>
    </recommendedName>
    <alternativeName>
        <fullName evidence="12">ADPRibase-Mn</fullName>
    </alternativeName>
    <alternativeName>
        <fullName evidence="11">CDP-choline phosphohydrolase</fullName>
    </alternativeName>
</protein>
<evidence type="ECO:0000256" key="2">
    <source>
        <dbReference type="ARBA" id="ARBA00006362"/>
    </source>
</evidence>
<sequence length="329" mass="37517">MDETQEPLFTFGVIADIQYADKDDGYNYVKTRMRYYRSSLSLLRDATQEWASESARPAFIIQLGDIIDGFNVPLKTSESSLTKVLDEFEKLKIPIHHIWGNHEFYNFNRKQLMESKLNSTPLGETQVISPESHDDLESFYAYHFSPFPKFRILLIDSYDFSVIGRDPSSQKYVKSLKVLKQKNKNADLNSPTDLDEPQFVQFNGGISNAQLNWIGGILQSSDKNGEKVIVAGHLPIYPPSTDPICLTWNYLDVLSMLQVHPSVVAYFAGHDHDGGYCQDPHGIHHITFNGIIETPPDSQAFATMEIYEDRMELRGRGLVPNRTLIYRNS</sequence>
<comment type="catalytic activity">
    <reaction evidence="14">
        <text>CDP-choline + H2O = phosphocholine + CMP + 2 H(+)</text>
        <dbReference type="Rhea" id="RHEA:32487"/>
        <dbReference type="ChEBI" id="CHEBI:15377"/>
        <dbReference type="ChEBI" id="CHEBI:15378"/>
        <dbReference type="ChEBI" id="CHEBI:58779"/>
        <dbReference type="ChEBI" id="CHEBI:60377"/>
        <dbReference type="ChEBI" id="CHEBI:295975"/>
        <dbReference type="EC" id="3.6.1.53"/>
    </reaction>
</comment>
<comment type="catalytic activity">
    <reaction evidence="13">
        <text>CDP-glycerol + H2O = sn-glycerol 3-phosphate + CMP + 2 H(+)</text>
        <dbReference type="Rhea" id="RHEA:21692"/>
        <dbReference type="ChEBI" id="CHEBI:15377"/>
        <dbReference type="ChEBI" id="CHEBI:15378"/>
        <dbReference type="ChEBI" id="CHEBI:57597"/>
        <dbReference type="ChEBI" id="CHEBI:58311"/>
        <dbReference type="ChEBI" id="CHEBI:60377"/>
        <dbReference type="EC" id="3.6.1.16"/>
    </reaction>
</comment>
<evidence type="ECO:0000259" key="17">
    <source>
        <dbReference type="Pfam" id="PF00149"/>
    </source>
</evidence>